<reference evidence="12 13" key="1">
    <citation type="journal article" date="2023" name="Commun. Biol.">
        <title>Reorganization of the ancestral sex-determining regions during the evolution of trioecy in Pleodorina starrii.</title>
        <authorList>
            <person name="Takahashi K."/>
            <person name="Suzuki S."/>
            <person name="Kawai-Toyooka H."/>
            <person name="Yamamoto K."/>
            <person name="Hamaji T."/>
            <person name="Ootsuki R."/>
            <person name="Yamaguchi H."/>
            <person name="Kawachi M."/>
            <person name="Higashiyama T."/>
            <person name="Nozaki H."/>
        </authorList>
    </citation>
    <scope>NUCLEOTIDE SEQUENCE [LARGE SCALE GENOMIC DNA]</scope>
    <source>
        <strain evidence="12 13">NIES-4479</strain>
    </source>
</reference>
<dbReference type="GO" id="GO:0005789">
    <property type="term" value="C:endoplasmic reticulum membrane"/>
    <property type="evidence" value="ECO:0007669"/>
    <property type="project" value="UniProtKB-SubCell"/>
</dbReference>
<name>A0A9W6BMP1_9CHLO</name>
<keyword evidence="9" id="KW-0325">Glycoprotein</keyword>
<evidence type="ECO:0000256" key="6">
    <source>
        <dbReference type="ARBA" id="ARBA00022824"/>
    </source>
</evidence>
<comment type="subcellular location">
    <subcellularLocation>
        <location evidence="1">Endoplasmic reticulum membrane</location>
        <topology evidence="1">Single-pass membrane protein</topology>
    </subcellularLocation>
</comment>
<evidence type="ECO:0008006" key="14">
    <source>
        <dbReference type="Google" id="ProtNLM"/>
    </source>
</evidence>
<keyword evidence="5 11" id="KW-0812">Transmembrane</keyword>
<keyword evidence="6" id="KW-0256">Endoplasmic reticulum</keyword>
<dbReference type="InterPro" id="IPR013233">
    <property type="entry name" value="PIG-X/PBN1"/>
</dbReference>
<evidence type="ECO:0000256" key="7">
    <source>
        <dbReference type="ARBA" id="ARBA00022989"/>
    </source>
</evidence>
<evidence type="ECO:0000256" key="9">
    <source>
        <dbReference type="ARBA" id="ARBA00023180"/>
    </source>
</evidence>
<comment type="caution">
    <text evidence="12">The sequence shown here is derived from an EMBL/GenBank/DDBJ whole genome shotgun (WGS) entry which is preliminary data.</text>
</comment>
<sequence>MSTLQLPVADIAARYWLPDGSLVSPAFPADDCLRILVTGEGFHQRVSYELTCSPDLLLAGRNLPQQHGEITILQQLPSELFVDPYELEQLEAVRAGFVEWELFGHVELEQPAPACHPTVLGVTLRNVTKRRQRRGSRPLYHAVDIPFHAKYPAPATGGRGCASGSILQISSGPYHSVVWPSPLLLLRTGPHRPTTSADEQEPLDAIGRLAAEPKELPLAAAAPDANAQQQQQQQQQQESQGPGDAQWSLMRVREPLPDVVAVPTGCMRHVGWVSLVTLVSALLCSGAVVAAALL</sequence>
<proteinExistence type="inferred from homology"/>
<feature type="transmembrane region" description="Helical" evidence="11">
    <location>
        <begin position="272"/>
        <end position="293"/>
    </location>
</feature>
<evidence type="ECO:0000256" key="8">
    <source>
        <dbReference type="ARBA" id="ARBA00023136"/>
    </source>
</evidence>
<dbReference type="InterPro" id="IPR040039">
    <property type="entry name" value="PIGX"/>
</dbReference>
<feature type="compositionally biased region" description="Low complexity" evidence="10">
    <location>
        <begin position="221"/>
        <end position="240"/>
    </location>
</feature>
<evidence type="ECO:0000313" key="12">
    <source>
        <dbReference type="EMBL" id="GLC54858.1"/>
    </source>
</evidence>
<evidence type="ECO:0000256" key="1">
    <source>
        <dbReference type="ARBA" id="ARBA00004389"/>
    </source>
</evidence>
<dbReference type="AlphaFoldDB" id="A0A9W6BMP1"/>
<evidence type="ECO:0000256" key="11">
    <source>
        <dbReference type="SAM" id="Phobius"/>
    </source>
</evidence>
<accession>A0A9W6BMP1</accession>
<keyword evidence="13" id="KW-1185">Reference proteome</keyword>
<evidence type="ECO:0000256" key="5">
    <source>
        <dbReference type="ARBA" id="ARBA00022692"/>
    </source>
</evidence>
<evidence type="ECO:0000256" key="3">
    <source>
        <dbReference type="ARBA" id="ARBA00010345"/>
    </source>
</evidence>
<dbReference type="PANTHER" id="PTHR28650:SF1">
    <property type="entry name" value="PHOSPHATIDYLINOSITOL-GLYCAN BIOSYNTHESIS CLASS X PROTEIN"/>
    <property type="match status" value="1"/>
</dbReference>
<dbReference type="PANTHER" id="PTHR28650">
    <property type="entry name" value="PHOSPHATIDYLINOSITOL-GLYCAN BIOSYNTHESIS CLASS X PROTEIN"/>
    <property type="match status" value="1"/>
</dbReference>
<evidence type="ECO:0000313" key="13">
    <source>
        <dbReference type="Proteomes" id="UP001165080"/>
    </source>
</evidence>
<feature type="region of interest" description="Disordered" evidence="10">
    <location>
        <begin position="221"/>
        <end position="245"/>
    </location>
</feature>
<dbReference type="OrthoDB" id="5546453at2759"/>
<comment type="similarity">
    <text evidence="3">Belongs to the PIGX family.</text>
</comment>
<evidence type="ECO:0000256" key="2">
    <source>
        <dbReference type="ARBA" id="ARBA00004687"/>
    </source>
</evidence>
<organism evidence="12 13">
    <name type="scientific">Pleodorina starrii</name>
    <dbReference type="NCBI Taxonomy" id="330485"/>
    <lineage>
        <taxon>Eukaryota</taxon>
        <taxon>Viridiplantae</taxon>
        <taxon>Chlorophyta</taxon>
        <taxon>core chlorophytes</taxon>
        <taxon>Chlorophyceae</taxon>
        <taxon>CS clade</taxon>
        <taxon>Chlamydomonadales</taxon>
        <taxon>Volvocaceae</taxon>
        <taxon>Pleodorina</taxon>
    </lineage>
</organism>
<keyword evidence="4" id="KW-0337">GPI-anchor biosynthesis</keyword>
<dbReference type="GO" id="GO:0006506">
    <property type="term" value="P:GPI anchor biosynthetic process"/>
    <property type="evidence" value="ECO:0007669"/>
    <property type="project" value="UniProtKB-KW"/>
</dbReference>
<gene>
    <name evidence="12" type="primary">PLEST006272</name>
    <name evidence="12" type="ORF">PLESTB_000913500</name>
</gene>
<protein>
    <recommendedName>
        <fullName evidence="14">Protein PBN1</fullName>
    </recommendedName>
</protein>
<comment type="pathway">
    <text evidence="2">Glycolipid biosynthesis; glycosylphosphatidylinositol-anchor biosynthesis.</text>
</comment>
<dbReference type="Pfam" id="PF08320">
    <property type="entry name" value="PIG-X"/>
    <property type="match status" value="1"/>
</dbReference>
<dbReference type="EMBL" id="BRXU01000011">
    <property type="protein sequence ID" value="GLC54858.1"/>
    <property type="molecule type" value="Genomic_DNA"/>
</dbReference>
<evidence type="ECO:0000256" key="4">
    <source>
        <dbReference type="ARBA" id="ARBA00022502"/>
    </source>
</evidence>
<evidence type="ECO:0000256" key="10">
    <source>
        <dbReference type="SAM" id="MobiDB-lite"/>
    </source>
</evidence>
<keyword evidence="8 11" id="KW-0472">Membrane</keyword>
<keyword evidence="7 11" id="KW-1133">Transmembrane helix</keyword>
<dbReference type="Proteomes" id="UP001165080">
    <property type="component" value="Unassembled WGS sequence"/>
</dbReference>